<dbReference type="PANTHER" id="PTHR48051">
    <property type="match status" value="1"/>
</dbReference>
<dbReference type="PANTHER" id="PTHR48051:SF1">
    <property type="entry name" value="RAS SUPPRESSOR PROTEIN 1"/>
    <property type="match status" value="1"/>
</dbReference>
<keyword evidence="1" id="KW-0433">Leucine-rich repeat</keyword>
<feature type="domain" description="Disease resistance R13L4/SHOC-2-like LRR" evidence="6">
    <location>
        <begin position="257"/>
        <end position="351"/>
    </location>
</feature>
<dbReference type="InterPro" id="IPR001611">
    <property type="entry name" value="Leu-rich_rpt"/>
</dbReference>
<dbReference type="InterPro" id="IPR055414">
    <property type="entry name" value="LRR_R13L4/SHOC2-like"/>
</dbReference>
<dbReference type="InterPro" id="IPR003591">
    <property type="entry name" value="Leu-rich_rpt_typical-subtyp"/>
</dbReference>
<feature type="region of interest" description="Disordered" evidence="5">
    <location>
        <begin position="118"/>
        <end position="144"/>
    </location>
</feature>
<evidence type="ECO:0000256" key="1">
    <source>
        <dbReference type="ARBA" id="ARBA00022614"/>
    </source>
</evidence>
<protein>
    <recommendedName>
        <fullName evidence="6">Disease resistance R13L4/SHOC-2-like LRR domain-containing protein</fullName>
    </recommendedName>
</protein>
<dbReference type="Proteomes" id="UP001154282">
    <property type="component" value="Unassembled WGS sequence"/>
</dbReference>
<proteinExistence type="inferred from homology"/>
<dbReference type="Pfam" id="PF23598">
    <property type="entry name" value="LRR_14"/>
    <property type="match status" value="1"/>
</dbReference>
<dbReference type="Gene3D" id="3.80.10.10">
    <property type="entry name" value="Ribonuclease Inhibitor"/>
    <property type="match status" value="3"/>
</dbReference>
<sequence>MRIHRSLPPRPSIDEVEAAKDLIQNVDKEDQARLDAISRQGKSSDVPEELFSILVEMQKTSVGFRSKDQKRDALRLLELEGLHSLFDDLIQRASMCLPSSSSAPYRTNAPSSAAAAVANGSSSSKPASASSSSSSARTTDLVTRDDSYVRKTKPMFYSEGPAAAAGIGVREPTVLDPTLRSTNGGDKLSLIKLASVIEVSAKRGATELNLRSRLMEQIEWLPDSIGKLSGLVTLDLSENRILALPPSIGGLSSLTRLDLHSNRIAQLPDSIGDLLSLVFLDLRANQLSALPSTIGRLVRLEELDLTSNYISTLPDSIGSLASLKKLSIETNEVEEIPHTIGHCTSLKELRADYNRLKALPEAVGKIGTLEVLSVRYNNVRQLPTTMSSLENLKELDVSFNELEAVPESLCFATSLVKMNVGNNFADLKYLPRSIGNLANLEELDISNNQIRFLPDSFRLLAKLRVLRVEENPLELPPRHVADKGAQAVVQFMSEMVEKRDVKAQPAVKQRKSWAQMCCFSESNKRKRDGMDYVKA</sequence>
<feature type="compositionally biased region" description="Low complexity" evidence="5">
    <location>
        <begin position="118"/>
        <end position="136"/>
    </location>
</feature>
<gene>
    <name evidence="7" type="ORF">LITE_LOCUS18947</name>
</gene>
<evidence type="ECO:0000259" key="6">
    <source>
        <dbReference type="Pfam" id="PF23598"/>
    </source>
</evidence>
<dbReference type="InterPro" id="IPR050216">
    <property type="entry name" value="LRR_domain-containing"/>
</dbReference>
<comment type="caution">
    <text evidence="7">The sequence shown here is derived from an EMBL/GenBank/DDBJ whole genome shotgun (WGS) entry which is preliminary data.</text>
</comment>
<evidence type="ECO:0000256" key="4">
    <source>
        <dbReference type="ARBA" id="ARBA00037519"/>
    </source>
</evidence>
<dbReference type="Pfam" id="PF00560">
    <property type="entry name" value="LRR_1"/>
    <property type="match status" value="1"/>
</dbReference>
<dbReference type="SMART" id="SM00369">
    <property type="entry name" value="LRR_TYP"/>
    <property type="match status" value="9"/>
</dbReference>
<dbReference type="InterPro" id="IPR032675">
    <property type="entry name" value="LRR_dom_sf"/>
</dbReference>
<dbReference type="PROSITE" id="PS51450">
    <property type="entry name" value="LRR"/>
    <property type="match status" value="3"/>
</dbReference>
<dbReference type="FunFam" id="3.80.10.10:FF:000405">
    <property type="entry name" value="Plant intracellular Ras-group-related LRR protein 4"/>
    <property type="match status" value="1"/>
</dbReference>
<evidence type="ECO:0000256" key="3">
    <source>
        <dbReference type="ARBA" id="ARBA00023786"/>
    </source>
</evidence>
<dbReference type="PRINTS" id="PR00019">
    <property type="entry name" value="LEURICHRPT"/>
</dbReference>
<name>A0AAV0KIJ4_9ROSI</name>
<dbReference type="SMART" id="SM00365">
    <property type="entry name" value="LRR_SD22"/>
    <property type="match status" value="4"/>
</dbReference>
<accession>A0AAV0KIJ4</accession>
<dbReference type="Pfam" id="PF13855">
    <property type="entry name" value="LRR_8"/>
    <property type="match status" value="1"/>
</dbReference>
<evidence type="ECO:0000313" key="8">
    <source>
        <dbReference type="Proteomes" id="UP001154282"/>
    </source>
</evidence>
<organism evidence="7 8">
    <name type="scientific">Linum tenue</name>
    <dbReference type="NCBI Taxonomy" id="586396"/>
    <lineage>
        <taxon>Eukaryota</taxon>
        <taxon>Viridiplantae</taxon>
        <taxon>Streptophyta</taxon>
        <taxon>Embryophyta</taxon>
        <taxon>Tracheophyta</taxon>
        <taxon>Spermatophyta</taxon>
        <taxon>Magnoliopsida</taxon>
        <taxon>eudicotyledons</taxon>
        <taxon>Gunneridae</taxon>
        <taxon>Pentapetalae</taxon>
        <taxon>rosids</taxon>
        <taxon>fabids</taxon>
        <taxon>Malpighiales</taxon>
        <taxon>Linaceae</taxon>
        <taxon>Linum</taxon>
    </lineage>
</organism>
<keyword evidence="2" id="KW-0677">Repeat</keyword>
<dbReference type="EMBL" id="CAMGYJ010000005">
    <property type="protein sequence ID" value="CAI0421861.1"/>
    <property type="molecule type" value="Genomic_DNA"/>
</dbReference>
<evidence type="ECO:0000256" key="2">
    <source>
        <dbReference type="ARBA" id="ARBA00022737"/>
    </source>
</evidence>
<dbReference type="AlphaFoldDB" id="A0AAV0KIJ4"/>
<dbReference type="SMART" id="SM00364">
    <property type="entry name" value="LRR_BAC"/>
    <property type="match status" value="8"/>
</dbReference>
<dbReference type="GO" id="GO:0005737">
    <property type="term" value="C:cytoplasm"/>
    <property type="evidence" value="ECO:0007669"/>
    <property type="project" value="TreeGrafter"/>
</dbReference>
<dbReference type="SUPFAM" id="SSF52058">
    <property type="entry name" value="L domain-like"/>
    <property type="match status" value="1"/>
</dbReference>
<evidence type="ECO:0000256" key="5">
    <source>
        <dbReference type="SAM" id="MobiDB-lite"/>
    </source>
</evidence>
<comment type="function">
    <text evidence="4">Leucine-rich repeat protein that likely mediates protein interactions, possibly in the context of signal transduction.</text>
</comment>
<evidence type="ECO:0000313" key="7">
    <source>
        <dbReference type="EMBL" id="CAI0421861.1"/>
    </source>
</evidence>
<keyword evidence="8" id="KW-1185">Reference proteome</keyword>
<reference evidence="7" key="1">
    <citation type="submission" date="2022-08" db="EMBL/GenBank/DDBJ databases">
        <authorList>
            <person name="Gutierrez-Valencia J."/>
        </authorList>
    </citation>
    <scope>NUCLEOTIDE SEQUENCE</scope>
</reference>
<comment type="similarity">
    <text evidence="3">Belongs to the SHOC2 family.</text>
</comment>